<dbReference type="EMBL" id="BMAV01028027">
    <property type="protein sequence ID" value="GFS64348.1"/>
    <property type="molecule type" value="Genomic_DNA"/>
</dbReference>
<feature type="compositionally biased region" description="Low complexity" evidence="1">
    <location>
        <begin position="118"/>
        <end position="133"/>
    </location>
</feature>
<comment type="caution">
    <text evidence="2">The sequence shown here is derived from an EMBL/GenBank/DDBJ whole genome shotgun (WGS) entry which is preliminary data.</text>
</comment>
<evidence type="ECO:0000313" key="3">
    <source>
        <dbReference type="Proteomes" id="UP000886998"/>
    </source>
</evidence>
<feature type="region of interest" description="Disordered" evidence="1">
    <location>
        <begin position="111"/>
        <end position="169"/>
    </location>
</feature>
<keyword evidence="3" id="KW-1185">Reference proteome</keyword>
<organism evidence="2 3">
    <name type="scientific">Trichonephila inaurata madagascariensis</name>
    <dbReference type="NCBI Taxonomy" id="2747483"/>
    <lineage>
        <taxon>Eukaryota</taxon>
        <taxon>Metazoa</taxon>
        <taxon>Ecdysozoa</taxon>
        <taxon>Arthropoda</taxon>
        <taxon>Chelicerata</taxon>
        <taxon>Arachnida</taxon>
        <taxon>Araneae</taxon>
        <taxon>Araneomorphae</taxon>
        <taxon>Entelegynae</taxon>
        <taxon>Araneoidea</taxon>
        <taxon>Nephilidae</taxon>
        <taxon>Trichonephila</taxon>
        <taxon>Trichonephila inaurata</taxon>
    </lineage>
</organism>
<reference evidence="2" key="1">
    <citation type="submission" date="2020-08" db="EMBL/GenBank/DDBJ databases">
        <title>Multicomponent nature underlies the extraordinary mechanical properties of spider dragline silk.</title>
        <authorList>
            <person name="Kono N."/>
            <person name="Nakamura H."/>
            <person name="Mori M."/>
            <person name="Yoshida Y."/>
            <person name="Ohtoshi R."/>
            <person name="Malay A.D."/>
            <person name="Moran D.A.P."/>
            <person name="Tomita M."/>
            <person name="Numata K."/>
            <person name="Arakawa K."/>
        </authorList>
    </citation>
    <scope>NUCLEOTIDE SEQUENCE</scope>
</reference>
<dbReference type="AlphaFoldDB" id="A0A8X6IXR7"/>
<dbReference type="Proteomes" id="UP000886998">
    <property type="component" value="Unassembled WGS sequence"/>
</dbReference>
<feature type="compositionally biased region" description="Polar residues" evidence="1">
    <location>
        <begin position="142"/>
        <end position="152"/>
    </location>
</feature>
<protein>
    <submittedName>
        <fullName evidence="2">Uncharacterized protein</fullName>
    </submittedName>
</protein>
<name>A0A8X6IXR7_9ARAC</name>
<accession>A0A8X6IXR7</accession>
<sequence length="274" mass="30642">MIGRADIEESIKRRRYERLAATSSYPSGNFSGHLSRETLTSKRIRKDRWAPVSLRLLKNESSRLLPFALSQVFRPGEPAAGHHLLHRNGVNTADEYYVHCPHTCAVVISRTVDPDGPPQSRQRQRSPPVQLPSYPTPVLAASTPTESASQYTPERESIKDKQYTGTTHISHKSGSLRIYMGQAVSTGTRKWPILSASIGCTLPPHLLHIPDRSRPSTSSSRQYNGRLLVQPKFVLVLAASTRPNLSESPERESIKRQVYRTTHILHTSPKAAWA</sequence>
<feature type="compositionally biased region" description="Basic and acidic residues" evidence="1">
    <location>
        <begin position="153"/>
        <end position="162"/>
    </location>
</feature>
<evidence type="ECO:0000313" key="2">
    <source>
        <dbReference type="EMBL" id="GFS64348.1"/>
    </source>
</evidence>
<evidence type="ECO:0000256" key="1">
    <source>
        <dbReference type="SAM" id="MobiDB-lite"/>
    </source>
</evidence>
<proteinExistence type="predicted"/>
<gene>
    <name evidence="2" type="ORF">TNIN_430301</name>
</gene>